<dbReference type="AlphaFoldDB" id="W5WAB4"/>
<accession>W5WAB4</accession>
<protein>
    <submittedName>
        <fullName evidence="1">Uncharacterized protein</fullName>
    </submittedName>
</protein>
<dbReference type="Proteomes" id="UP000019225">
    <property type="component" value="Chromosome"/>
</dbReference>
<dbReference type="EMBL" id="CP007155">
    <property type="protein sequence ID" value="AHH95119.1"/>
    <property type="molecule type" value="Genomic_DNA"/>
</dbReference>
<evidence type="ECO:0000313" key="1">
    <source>
        <dbReference type="EMBL" id="AHH95119.1"/>
    </source>
</evidence>
<sequence length="232" mass="25065">MLLPDACDASQRRLEAEVLAAVADLSAVSVFRMVRPEPDALWLHVNTDVLPALLARVLPRVTADGVAGIAGVRMRQHRRHIELHEPLGSARVLLAGVSQGQQTAALSYPRSLPGEPLWDRKGTTSAEAAVCTPTHAWPVALASGVLRRVWLFTELPRVVWTAGTCSVEWLGGWPIPQMVKALRHPVFGLAGVTVAECYSADRRVIVFVPAIVPFGGTSQVRGSQDHRAAVRS</sequence>
<reference evidence="1 2" key="1">
    <citation type="journal article" date="2014" name="BMC Genomics">
        <title>Complete genome sequence of producer of the glycopeptide antibiotic Aculeximycin Kutzneria albida DSM 43870T, a representative of minor genus of Pseudonocardiaceae.</title>
        <authorList>
            <person name="Rebets Y."/>
            <person name="Tokovenko B."/>
            <person name="Lushchyk I."/>
            <person name="Ruckert C."/>
            <person name="Zaburannyi N."/>
            <person name="Bechthold A."/>
            <person name="Kalinowski J."/>
            <person name="Luzhetskyy A."/>
        </authorList>
    </citation>
    <scope>NUCLEOTIDE SEQUENCE [LARGE SCALE GENOMIC DNA]</scope>
    <source>
        <strain evidence="1">DSM 43870</strain>
    </source>
</reference>
<proteinExistence type="predicted"/>
<evidence type="ECO:0000313" key="2">
    <source>
        <dbReference type="Proteomes" id="UP000019225"/>
    </source>
</evidence>
<name>W5WAB4_9PSEU</name>
<dbReference type="HOGENOM" id="CLU_1193571_0_0_11"/>
<keyword evidence="2" id="KW-1185">Reference proteome</keyword>
<dbReference type="KEGG" id="kal:KALB_1748"/>
<gene>
    <name evidence="1" type="ORF">KALB_1748</name>
</gene>
<organism evidence="1 2">
    <name type="scientific">Kutzneria albida DSM 43870</name>
    <dbReference type="NCBI Taxonomy" id="1449976"/>
    <lineage>
        <taxon>Bacteria</taxon>
        <taxon>Bacillati</taxon>
        <taxon>Actinomycetota</taxon>
        <taxon>Actinomycetes</taxon>
        <taxon>Pseudonocardiales</taxon>
        <taxon>Pseudonocardiaceae</taxon>
        <taxon>Kutzneria</taxon>
    </lineage>
</organism>